<sequence>MMAGHQGVAGKGDRVVQERCQVEAVTLWKYETRYAGKADDSVRGFMHTYLGEL</sequence>
<proteinExistence type="predicted"/>
<dbReference type="AlphaFoldDB" id="A0A916X3Z5"/>
<evidence type="ECO:0000313" key="1">
    <source>
        <dbReference type="EMBL" id="GGB63040.1"/>
    </source>
</evidence>
<evidence type="ECO:0000313" key="2">
    <source>
        <dbReference type="Proteomes" id="UP000605148"/>
    </source>
</evidence>
<comment type="caution">
    <text evidence="1">The sequence shown here is derived from an EMBL/GenBank/DDBJ whole genome shotgun (WGS) entry which is preliminary data.</text>
</comment>
<reference evidence="1" key="2">
    <citation type="submission" date="2020-09" db="EMBL/GenBank/DDBJ databases">
        <authorList>
            <person name="Sun Q."/>
            <person name="Zhou Y."/>
        </authorList>
    </citation>
    <scope>NUCLEOTIDE SEQUENCE</scope>
    <source>
        <strain evidence="1">CGMCC 1.12426</strain>
    </source>
</reference>
<accession>A0A916X3Z5</accession>
<keyword evidence="2" id="KW-1185">Reference proteome</keyword>
<protein>
    <submittedName>
        <fullName evidence="1">Uncharacterized protein</fullName>
    </submittedName>
</protein>
<name>A0A916X3Z5_9HYPH</name>
<gene>
    <name evidence="1" type="ORF">GCM10011316_38650</name>
</gene>
<dbReference type="Proteomes" id="UP000605148">
    <property type="component" value="Unassembled WGS sequence"/>
</dbReference>
<dbReference type="EMBL" id="BMFA01000019">
    <property type="protein sequence ID" value="GGB63040.1"/>
    <property type="molecule type" value="Genomic_DNA"/>
</dbReference>
<reference evidence="1" key="1">
    <citation type="journal article" date="2014" name="Int. J. Syst. Evol. Microbiol.">
        <title>Complete genome sequence of Corynebacterium casei LMG S-19264T (=DSM 44701T), isolated from a smear-ripened cheese.</title>
        <authorList>
            <consortium name="US DOE Joint Genome Institute (JGI-PGF)"/>
            <person name="Walter F."/>
            <person name="Albersmeier A."/>
            <person name="Kalinowski J."/>
            <person name="Ruckert C."/>
        </authorList>
    </citation>
    <scope>NUCLEOTIDE SEQUENCE</scope>
    <source>
        <strain evidence="1">CGMCC 1.12426</strain>
    </source>
</reference>
<organism evidence="1 2">
    <name type="scientific">Roseibium aquae</name>
    <dbReference type="NCBI Taxonomy" id="1323746"/>
    <lineage>
        <taxon>Bacteria</taxon>
        <taxon>Pseudomonadati</taxon>
        <taxon>Pseudomonadota</taxon>
        <taxon>Alphaproteobacteria</taxon>
        <taxon>Hyphomicrobiales</taxon>
        <taxon>Stappiaceae</taxon>
        <taxon>Roseibium</taxon>
    </lineage>
</organism>